<reference evidence="2 3" key="1">
    <citation type="submission" date="2024-01" db="EMBL/GenBank/DDBJ databases">
        <title>The complete chloroplast genome sequence of Lithospermum erythrorhizon: insights into the phylogenetic relationship among Boraginaceae species and the maternal lineages of purple gromwells.</title>
        <authorList>
            <person name="Okada T."/>
            <person name="Watanabe K."/>
        </authorList>
    </citation>
    <scope>NUCLEOTIDE SEQUENCE [LARGE SCALE GENOMIC DNA]</scope>
</reference>
<protein>
    <submittedName>
        <fullName evidence="2">Uncharacterized protein</fullName>
    </submittedName>
</protein>
<keyword evidence="3" id="KW-1185">Reference proteome</keyword>
<dbReference type="EMBL" id="BAABME010005929">
    <property type="protein sequence ID" value="GAA0166998.1"/>
    <property type="molecule type" value="Genomic_DNA"/>
</dbReference>
<dbReference type="Proteomes" id="UP001454036">
    <property type="component" value="Unassembled WGS sequence"/>
</dbReference>
<accession>A0AAV3QWJ4</accession>
<dbReference type="AlphaFoldDB" id="A0AAV3QWJ4"/>
<comment type="caution">
    <text evidence="2">The sequence shown here is derived from an EMBL/GenBank/DDBJ whole genome shotgun (WGS) entry which is preliminary data.</text>
</comment>
<sequence length="163" mass="18094">MEVAGEDHGTAPIGMASDSGHVGSTANTSPEDSGRTPDTVLASIWNHFLITPFTFVKTSTKSFLITKNIPLPLTPSQAPYIYSISSLPWELKIFLILVTFSLGRVQEEIERYMKNCIEQWETSRGLTLSPPLRVVASLFKYLITALYSLLPNFFQILSSHTQA</sequence>
<evidence type="ECO:0000256" key="1">
    <source>
        <dbReference type="SAM" id="MobiDB-lite"/>
    </source>
</evidence>
<gene>
    <name evidence="2" type="ORF">LIER_22027</name>
</gene>
<evidence type="ECO:0000313" key="2">
    <source>
        <dbReference type="EMBL" id="GAA0166998.1"/>
    </source>
</evidence>
<name>A0AAV3QWJ4_LITER</name>
<evidence type="ECO:0000313" key="3">
    <source>
        <dbReference type="Proteomes" id="UP001454036"/>
    </source>
</evidence>
<feature type="region of interest" description="Disordered" evidence="1">
    <location>
        <begin position="1"/>
        <end position="35"/>
    </location>
</feature>
<organism evidence="2 3">
    <name type="scientific">Lithospermum erythrorhizon</name>
    <name type="common">Purple gromwell</name>
    <name type="synonym">Lithospermum officinale var. erythrorhizon</name>
    <dbReference type="NCBI Taxonomy" id="34254"/>
    <lineage>
        <taxon>Eukaryota</taxon>
        <taxon>Viridiplantae</taxon>
        <taxon>Streptophyta</taxon>
        <taxon>Embryophyta</taxon>
        <taxon>Tracheophyta</taxon>
        <taxon>Spermatophyta</taxon>
        <taxon>Magnoliopsida</taxon>
        <taxon>eudicotyledons</taxon>
        <taxon>Gunneridae</taxon>
        <taxon>Pentapetalae</taxon>
        <taxon>asterids</taxon>
        <taxon>lamiids</taxon>
        <taxon>Boraginales</taxon>
        <taxon>Boraginaceae</taxon>
        <taxon>Boraginoideae</taxon>
        <taxon>Lithospermeae</taxon>
        <taxon>Lithospermum</taxon>
    </lineage>
</organism>
<feature type="compositionally biased region" description="Polar residues" evidence="1">
    <location>
        <begin position="22"/>
        <end position="31"/>
    </location>
</feature>
<proteinExistence type="predicted"/>